<evidence type="ECO:0000256" key="7">
    <source>
        <dbReference type="ARBA" id="ARBA00023002"/>
    </source>
</evidence>
<reference evidence="13" key="2">
    <citation type="submission" date="2025-08" db="UniProtKB">
        <authorList>
            <consortium name="RefSeq"/>
        </authorList>
    </citation>
    <scope>IDENTIFICATION</scope>
    <source>
        <tissue evidence="13">Leaf</tissue>
    </source>
</reference>
<dbReference type="PROSITE" id="PS00086">
    <property type="entry name" value="CYTOCHROME_P450"/>
    <property type="match status" value="1"/>
</dbReference>
<dbReference type="GO" id="GO:0016712">
    <property type="term" value="F:oxidoreductase activity, acting on paired donors, with incorporation or reduction of molecular oxygen, reduced flavin or flavoprotein as one donor, and incorporation of one atom of oxygen"/>
    <property type="evidence" value="ECO:0007669"/>
    <property type="project" value="UniProtKB-ARBA"/>
</dbReference>
<evidence type="ECO:0000313" key="13">
    <source>
        <dbReference type="RefSeq" id="XP_016433993.2"/>
    </source>
</evidence>
<dbReference type="InterPro" id="IPR017972">
    <property type="entry name" value="Cyt_P450_CS"/>
</dbReference>
<evidence type="ECO:0000256" key="4">
    <source>
        <dbReference type="ARBA" id="ARBA00022692"/>
    </source>
</evidence>
<evidence type="ECO:0000256" key="10">
    <source>
        <dbReference type="PIRSR" id="PIRSR602401-1"/>
    </source>
</evidence>
<evidence type="ECO:0000256" key="3">
    <source>
        <dbReference type="ARBA" id="ARBA00010617"/>
    </source>
</evidence>
<dbReference type="PANTHER" id="PTHR24286">
    <property type="entry name" value="CYTOCHROME P450 26"/>
    <property type="match status" value="1"/>
</dbReference>
<dbReference type="STRING" id="4097.A0A1S3X2S5"/>
<evidence type="ECO:0000256" key="1">
    <source>
        <dbReference type="ARBA" id="ARBA00001971"/>
    </source>
</evidence>
<dbReference type="PaxDb" id="4097-A0A1S3X2S5"/>
<dbReference type="PRINTS" id="PR00385">
    <property type="entry name" value="P450"/>
</dbReference>
<keyword evidence="5 10" id="KW-0479">Metal-binding</keyword>
<sequence>MHSFSNMASIDLPSVFILLLVITIFISFFLRRKKKTLNFPPGSSGWPIVGETLDFLRANREGKPEKFVEDRIEKYKSKIFKTSIMGENVVVIGGAGGNKFLFSNENKKVNVWWPVTIRKLLGPCLITSVGEEAKLMRKMLSYFISPDAFSRLYTKTMEVVALDHVDKYWEGKEQVKVYHLLKLYTFKVACQLFMSIEDHNEIEKLSTLFNIFLKGLIAIPVNLPGTTFHKATRAVVTIRKELLQIVRKRREALEQKTASPSQDILSHLLSFPDENGKFMSELVIVNNILLLLFAGHDTSTVALTLLIKRLGEHPQVYENILQEHIKIASAKKEGESLNWDDIQKMKYSWNVLCEAMRLKQPIIGAYREAIVDINYEGYHMPKGWKFYWNTTLTSLDPEYFPNATSFDPSRFEGAGPAPFSYIAFGGGPRMCIGKEFARLEMLVFLHIIVRKFRWKLVVPDERIIYDPMATPVEGLPISLQNHKP</sequence>
<keyword evidence="9" id="KW-0472">Membrane</keyword>
<dbReference type="Gene3D" id="1.10.630.10">
    <property type="entry name" value="Cytochrome P450"/>
    <property type="match status" value="1"/>
</dbReference>
<comment type="cofactor">
    <cofactor evidence="1 10">
        <name>heme</name>
        <dbReference type="ChEBI" id="CHEBI:30413"/>
    </cofactor>
</comment>
<dbReference type="GO" id="GO:0020037">
    <property type="term" value="F:heme binding"/>
    <property type="evidence" value="ECO:0007669"/>
    <property type="project" value="InterPro"/>
</dbReference>
<reference evidence="12" key="1">
    <citation type="journal article" date="2014" name="Nat. Commun.">
        <title>The tobacco genome sequence and its comparison with those of tomato and potato.</title>
        <authorList>
            <person name="Sierro N."/>
            <person name="Battey J.N."/>
            <person name="Ouadi S."/>
            <person name="Bakaher N."/>
            <person name="Bovet L."/>
            <person name="Willig A."/>
            <person name="Goepfert S."/>
            <person name="Peitsch M.C."/>
            <person name="Ivanov N.V."/>
        </authorList>
    </citation>
    <scope>NUCLEOTIDE SEQUENCE [LARGE SCALE GENOMIC DNA]</scope>
</reference>
<dbReference type="Pfam" id="PF00067">
    <property type="entry name" value="p450"/>
    <property type="match status" value="1"/>
</dbReference>
<evidence type="ECO:0000256" key="5">
    <source>
        <dbReference type="ARBA" id="ARBA00022723"/>
    </source>
</evidence>
<dbReference type="AlphaFoldDB" id="A0A1S3X2S5"/>
<dbReference type="GeneID" id="107760460"/>
<dbReference type="GO" id="GO:0004497">
    <property type="term" value="F:monooxygenase activity"/>
    <property type="evidence" value="ECO:0000318"/>
    <property type="project" value="GO_Central"/>
</dbReference>
<dbReference type="KEGG" id="nta:107760460"/>
<dbReference type="GO" id="GO:0016020">
    <property type="term" value="C:membrane"/>
    <property type="evidence" value="ECO:0007669"/>
    <property type="project" value="UniProtKB-SubCell"/>
</dbReference>
<evidence type="ECO:0000256" key="8">
    <source>
        <dbReference type="ARBA" id="ARBA00023004"/>
    </source>
</evidence>
<accession>A0A1S3X2S5</accession>
<organism evidence="12 13">
    <name type="scientific">Nicotiana tabacum</name>
    <name type="common">Common tobacco</name>
    <dbReference type="NCBI Taxonomy" id="4097"/>
    <lineage>
        <taxon>Eukaryota</taxon>
        <taxon>Viridiplantae</taxon>
        <taxon>Streptophyta</taxon>
        <taxon>Embryophyta</taxon>
        <taxon>Tracheophyta</taxon>
        <taxon>Spermatophyta</taxon>
        <taxon>Magnoliopsida</taxon>
        <taxon>eudicotyledons</taxon>
        <taxon>Gunneridae</taxon>
        <taxon>Pentapetalae</taxon>
        <taxon>asterids</taxon>
        <taxon>lamiids</taxon>
        <taxon>Solanales</taxon>
        <taxon>Solanaceae</taxon>
        <taxon>Nicotianoideae</taxon>
        <taxon>Nicotianeae</taxon>
        <taxon>Nicotiana</taxon>
    </lineage>
</organism>
<evidence type="ECO:0000256" key="6">
    <source>
        <dbReference type="ARBA" id="ARBA00022989"/>
    </source>
</evidence>
<dbReference type="InterPro" id="IPR002401">
    <property type="entry name" value="Cyt_P450_E_grp-I"/>
</dbReference>
<proteinExistence type="inferred from homology"/>
<evidence type="ECO:0000256" key="2">
    <source>
        <dbReference type="ARBA" id="ARBA00004167"/>
    </source>
</evidence>
<dbReference type="OrthoDB" id="1372046at2759"/>
<dbReference type="GO" id="GO:0005506">
    <property type="term" value="F:iron ion binding"/>
    <property type="evidence" value="ECO:0007669"/>
    <property type="project" value="InterPro"/>
</dbReference>
<keyword evidence="12" id="KW-1185">Reference proteome</keyword>
<dbReference type="SMR" id="A0A1S3X2S5"/>
<keyword evidence="4" id="KW-0812">Transmembrane</keyword>
<dbReference type="OMA" id="PIMGAYR"/>
<gene>
    <name evidence="13" type="primary">LOC107760460</name>
</gene>
<dbReference type="CDD" id="cd11043">
    <property type="entry name" value="CYP90-like"/>
    <property type="match status" value="1"/>
</dbReference>
<dbReference type="Proteomes" id="UP000790787">
    <property type="component" value="Chromosome 19"/>
</dbReference>
<dbReference type="RefSeq" id="XP_016433993.2">
    <property type="nucleotide sequence ID" value="XM_016578507.2"/>
</dbReference>
<protein>
    <submittedName>
        <fullName evidence="13">Beta-amyrin 28-monooxygenase</fullName>
    </submittedName>
</protein>
<comment type="similarity">
    <text evidence="3 11">Belongs to the cytochrome P450 family.</text>
</comment>
<dbReference type="PANTHER" id="PTHR24286:SF377">
    <property type="entry name" value="BETA-AMYRIN 28-OXIDASE-LIKE"/>
    <property type="match status" value="1"/>
</dbReference>
<comment type="subcellular location">
    <subcellularLocation>
        <location evidence="2">Membrane</location>
        <topology evidence="2">Single-pass membrane protein</topology>
    </subcellularLocation>
</comment>
<keyword evidence="7 11" id="KW-0560">Oxidoreductase</keyword>
<dbReference type="InterPro" id="IPR001128">
    <property type="entry name" value="Cyt_P450"/>
</dbReference>
<evidence type="ECO:0000256" key="11">
    <source>
        <dbReference type="RuleBase" id="RU000461"/>
    </source>
</evidence>
<evidence type="ECO:0000313" key="12">
    <source>
        <dbReference type="Proteomes" id="UP000790787"/>
    </source>
</evidence>
<keyword evidence="10 11" id="KW-0349">Heme</keyword>
<keyword evidence="11" id="KW-0503">Monooxygenase</keyword>
<dbReference type="FunFam" id="1.10.630.10:FF:000022">
    <property type="entry name" value="Taxadiene 5-alpha hydroxylase"/>
    <property type="match status" value="1"/>
</dbReference>
<keyword evidence="6" id="KW-1133">Transmembrane helix</keyword>
<dbReference type="RefSeq" id="XP_016433993.1">
    <property type="nucleotide sequence ID" value="XM_016578507.1"/>
</dbReference>
<dbReference type="SUPFAM" id="SSF48264">
    <property type="entry name" value="Cytochrome P450"/>
    <property type="match status" value="1"/>
</dbReference>
<name>A0A1S3X2S5_TOBAC</name>
<evidence type="ECO:0000256" key="9">
    <source>
        <dbReference type="ARBA" id="ARBA00023136"/>
    </source>
</evidence>
<dbReference type="InterPro" id="IPR036396">
    <property type="entry name" value="Cyt_P450_sf"/>
</dbReference>
<keyword evidence="8 10" id="KW-0408">Iron</keyword>
<dbReference type="PRINTS" id="PR00463">
    <property type="entry name" value="EP450I"/>
</dbReference>